<organism evidence="5 6">
    <name type="scientific">Aspergillus ellipticus CBS 707.79</name>
    <dbReference type="NCBI Taxonomy" id="1448320"/>
    <lineage>
        <taxon>Eukaryota</taxon>
        <taxon>Fungi</taxon>
        <taxon>Dikarya</taxon>
        <taxon>Ascomycota</taxon>
        <taxon>Pezizomycotina</taxon>
        <taxon>Eurotiomycetes</taxon>
        <taxon>Eurotiomycetidae</taxon>
        <taxon>Eurotiales</taxon>
        <taxon>Aspergillaceae</taxon>
        <taxon>Aspergillus</taxon>
        <taxon>Aspergillus subgen. Circumdati</taxon>
    </lineage>
</organism>
<dbReference type="AlphaFoldDB" id="A0A319DC19"/>
<feature type="compositionally biased region" description="Low complexity" evidence="2">
    <location>
        <begin position="83"/>
        <end position="95"/>
    </location>
</feature>
<feature type="transmembrane region" description="Helical" evidence="3">
    <location>
        <begin position="32"/>
        <end position="54"/>
    </location>
</feature>
<evidence type="ECO:0000256" key="3">
    <source>
        <dbReference type="SAM" id="Phobius"/>
    </source>
</evidence>
<evidence type="ECO:0000313" key="5">
    <source>
        <dbReference type="EMBL" id="PYH94909.1"/>
    </source>
</evidence>
<keyword evidence="1" id="KW-0862">Zinc</keyword>
<evidence type="ECO:0000259" key="4">
    <source>
        <dbReference type="PROSITE" id="PS50089"/>
    </source>
</evidence>
<dbReference type="InterPro" id="IPR001841">
    <property type="entry name" value="Znf_RING"/>
</dbReference>
<dbReference type="EMBL" id="KZ825863">
    <property type="protein sequence ID" value="PYH94909.1"/>
    <property type="molecule type" value="Genomic_DNA"/>
</dbReference>
<evidence type="ECO:0000256" key="1">
    <source>
        <dbReference type="PROSITE-ProRule" id="PRU00175"/>
    </source>
</evidence>
<name>A0A319DC19_9EURO</name>
<dbReference type="OrthoDB" id="8062037at2759"/>
<dbReference type="PANTHER" id="PTHR22765">
    <property type="entry name" value="RING FINGER AND PROTEASE ASSOCIATED DOMAIN-CONTAINING"/>
    <property type="match status" value="1"/>
</dbReference>
<dbReference type="Proteomes" id="UP000247810">
    <property type="component" value="Unassembled WGS sequence"/>
</dbReference>
<feature type="domain" description="RING-type" evidence="4">
    <location>
        <begin position="176"/>
        <end position="217"/>
    </location>
</feature>
<feature type="region of interest" description="Disordered" evidence="2">
    <location>
        <begin position="1"/>
        <end position="27"/>
    </location>
</feature>
<keyword evidence="3" id="KW-0472">Membrane</keyword>
<dbReference type="SUPFAM" id="SSF57850">
    <property type="entry name" value="RING/U-box"/>
    <property type="match status" value="1"/>
</dbReference>
<dbReference type="STRING" id="1448320.A0A319DC19"/>
<gene>
    <name evidence="5" type="ORF">BO71DRAFT_218725</name>
</gene>
<dbReference type="GO" id="GO:0061630">
    <property type="term" value="F:ubiquitin protein ligase activity"/>
    <property type="evidence" value="ECO:0007669"/>
    <property type="project" value="TreeGrafter"/>
</dbReference>
<keyword evidence="3" id="KW-1133">Transmembrane helix</keyword>
<protein>
    <recommendedName>
        <fullName evidence="4">RING-type domain-containing protein</fullName>
    </recommendedName>
</protein>
<dbReference type="Gene3D" id="3.30.40.10">
    <property type="entry name" value="Zinc/RING finger domain, C3HC4 (zinc finger)"/>
    <property type="match status" value="1"/>
</dbReference>
<dbReference type="Pfam" id="PF13639">
    <property type="entry name" value="zf-RING_2"/>
    <property type="match status" value="1"/>
</dbReference>
<dbReference type="PANTHER" id="PTHR22765:SF434">
    <property type="entry name" value="GB|AAD18119.1-RELATED"/>
    <property type="match status" value="1"/>
</dbReference>
<keyword evidence="3" id="KW-0812">Transmembrane</keyword>
<dbReference type="InterPro" id="IPR051826">
    <property type="entry name" value="E3_ubiquitin-ligase_domain"/>
</dbReference>
<keyword evidence="1" id="KW-0863">Zinc-finger</keyword>
<dbReference type="PROSITE" id="PS50089">
    <property type="entry name" value="ZF_RING_2"/>
    <property type="match status" value="1"/>
</dbReference>
<dbReference type="SMART" id="SM00184">
    <property type="entry name" value="RING"/>
    <property type="match status" value="1"/>
</dbReference>
<reference evidence="5 6" key="1">
    <citation type="submission" date="2018-02" db="EMBL/GenBank/DDBJ databases">
        <title>The genomes of Aspergillus section Nigri reveals drivers in fungal speciation.</title>
        <authorList>
            <consortium name="DOE Joint Genome Institute"/>
            <person name="Vesth T.C."/>
            <person name="Nybo J."/>
            <person name="Theobald S."/>
            <person name="Brandl J."/>
            <person name="Frisvad J.C."/>
            <person name="Nielsen K.F."/>
            <person name="Lyhne E.K."/>
            <person name="Kogle M.E."/>
            <person name="Kuo A."/>
            <person name="Riley R."/>
            <person name="Clum A."/>
            <person name="Nolan M."/>
            <person name="Lipzen A."/>
            <person name="Salamov A."/>
            <person name="Henrissat B."/>
            <person name="Wiebenga A."/>
            <person name="De vries R.P."/>
            <person name="Grigoriev I.V."/>
            <person name="Mortensen U.H."/>
            <person name="Andersen M.R."/>
            <person name="Baker S.E."/>
        </authorList>
    </citation>
    <scope>NUCLEOTIDE SEQUENCE [LARGE SCALE GENOMIC DNA]</scope>
    <source>
        <strain evidence="5 6">CBS 707.79</strain>
    </source>
</reference>
<dbReference type="VEuPathDB" id="FungiDB:BO71DRAFT_218725"/>
<sequence>MNNHDPNQNPGTEPEPEPEPDPNLPPLPDRTLQLQILLILCLSVYIITAIVLLLKSYCVAYGPFDFAVPSPAPSRSRSRTRNRSPSSAPGLGPASDDQIYPGAGAEEAGRYQPQSQGLSSSEARLKVLNRVAPVRAYGVWVRSVGGGGGVSERSSLLDRSGGDGGRGGDYGGEMVCAICLDPVNHQEMIHALPCRHVFHGRCLESWFLEYHNSCPVCWRVFLV</sequence>
<dbReference type="GO" id="GO:0008270">
    <property type="term" value="F:zinc ion binding"/>
    <property type="evidence" value="ECO:0007669"/>
    <property type="project" value="UniProtKB-KW"/>
</dbReference>
<keyword evidence="1" id="KW-0479">Metal-binding</keyword>
<evidence type="ECO:0000256" key="2">
    <source>
        <dbReference type="SAM" id="MobiDB-lite"/>
    </source>
</evidence>
<evidence type="ECO:0000313" key="6">
    <source>
        <dbReference type="Proteomes" id="UP000247810"/>
    </source>
</evidence>
<proteinExistence type="predicted"/>
<dbReference type="GO" id="GO:0006511">
    <property type="term" value="P:ubiquitin-dependent protein catabolic process"/>
    <property type="evidence" value="ECO:0007669"/>
    <property type="project" value="TreeGrafter"/>
</dbReference>
<keyword evidence="6" id="KW-1185">Reference proteome</keyword>
<feature type="region of interest" description="Disordered" evidence="2">
    <location>
        <begin position="69"/>
        <end position="117"/>
    </location>
</feature>
<dbReference type="InterPro" id="IPR013083">
    <property type="entry name" value="Znf_RING/FYVE/PHD"/>
</dbReference>
<accession>A0A319DC19</accession>
<feature type="compositionally biased region" description="Low complexity" evidence="2">
    <location>
        <begin position="1"/>
        <end position="12"/>
    </location>
</feature>